<evidence type="ECO:0000313" key="3">
    <source>
        <dbReference type="EMBL" id="KAF7428704.1"/>
    </source>
</evidence>
<comment type="caution">
    <text evidence="3">The sequence shown here is derived from an EMBL/GenBank/DDBJ whole genome shotgun (WGS) entry which is preliminary data.</text>
</comment>
<dbReference type="AlphaFoldDB" id="A0A8H7DS49"/>
<dbReference type="Gene3D" id="3.40.50.300">
    <property type="entry name" value="P-loop containing nucleotide triphosphate hydrolases"/>
    <property type="match status" value="1"/>
</dbReference>
<dbReference type="PROSITE" id="PS51192">
    <property type="entry name" value="HELICASE_ATP_BIND_1"/>
    <property type="match status" value="1"/>
</dbReference>
<dbReference type="GeneID" id="59377751"/>
<dbReference type="PANTHER" id="PTHR14074:SF16">
    <property type="entry name" value="ANTIVIRAL INNATE IMMUNE RESPONSE RECEPTOR RIG-I"/>
    <property type="match status" value="1"/>
</dbReference>
<evidence type="ECO:0000259" key="2">
    <source>
        <dbReference type="PROSITE" id="PS51192"/>
    </source>
</evidence>
<keyword evidence="4" id="KW-1185">Reference proteome</keyword>
<keyword evidence="1" id="KW-0378">Hydrolase</keyword>
<dbReference type="RefSeq" id="XP_036631076.1">
    <property type="nucleotide sequence ID" value="XM_036777456.1"/>
</dbReference>
<dbReference type="GO" id="GO:0004386">
    <property type="term" value="F:helicase activity"/>
    <property type="evidence" value="ECO:0007669"/>
    <property type="project" value="UniProtKB-KW"/>
</dbReference>
<dbReference type="InterPro" id="IPR051363">
    <property type="entry name" value="RLR_Helicase"/>
</dbReference>
<proteinExistence type="predicted"/>
<reference evidence="3" key="1">
    <citation type="submission" date="2019-07" db="EMBL/GenBank/DDBJ databases">
        <authorList>
            <person name="Palmer J.M."/>
        </authorList>
    </citation>
    <scope>NUCLEOTIDE SEQUENCE</scope>
    <source>
        <strain evidence="3">PC9</strain>
    </source>
</reference>
<evidence type="ECO:0000313" key="4">
    <source>
        <dbReference type="Proteomes" id="UP000623687"/>
    </source>
</evidence>
<dbReference type="VEuPathDB" id="FungiDB:PC9H_007933"/>
<dbReference type="EMBL" id="JACETU010000005">
    <property type="protein sequence ID" value="KAF7428704.1"/>
    <property type="molecule type" value="Genomic_DNA"/>
</dbReference>
<protein>
    <submittedName>
        <fullName evidence="3">Dicer-like protein 2</fullName>
    </submittedName>
</protein>
<dbReference type="GO" id="GO:0005737">
    <property type="term" value="C:cytoplasm"/>
    <property type="evidence" value="ECO:0007669"/>
    <property type="project" value="TreeGrafter"/>
</dbReference>
<dbReference type="PANTHER" id="PTHR14074">
    <property type="entry name" value="HELICASE WITH DEATH DOMAIN-RELATED"/>
    <property type="match status" value="1"/>
</dbReference>
<name>A0A8H7DS49_PLEOS</name>
<feature type="domain" description="Helicase ATP-binding" evidence="2">
    <location>
        <begin position="24"/>
        <end position="163"/>
    </location>
</feature>
<dbReference type="Pfam" id="PF04851">
    <property type="entry name" value="ResIII"/>
    <property type="match status" value="1"/>
</dbReference>
<dbReference type="GO" id="GO:0003677">
    <property type="term" value="F:DNA binding"/>
    <property type="evidence" value="ECO:0007669"/>
    <property type="project" value="InterPro"/>
</dbReference>
<dbReference type="SMART" id="SM00487">
    <property type="entry name" value="DEXDc"/>
    <property type="match status" value="1"/>
</dbReference>
<dbReference type="InterPro" id="IPR027417">
    <property type="entry name" value="P-loop_NTPase"/>
</dbReference>
<dbReference type="OrthoDB" id="416741at2759"/>
<dbReference type="InterPro" id="IPR006935">
    <property type="entry name" value="Helicase/UvrB_N"/>
</dbReference>
<dbReference type="SUPFAM" id="SSF52540">
    <property type="entry name" value="P-loop containing nucleoside triphosphate hydrolases"/>
    <property type="match status" value="1"/>
</dbReference>
<dbReference type="GO" id="GO:0005524">
    <property type="term" value="F:ATP binding"/>
    <property type="evidence" value="ECO:0007669"/>
    <property type="project" value="InterPro"/>
</dbReference>
<sequence>MADATLPATVALPSNETRGYQREMLEESFKENIIIALDTGSGKTRIAILRIKAEVERQPVKVCWFLAPTVTLCEQQKTVITQAIPGGVAFISGASNPDDWKGRVLWEGLLSTHKVVVSTPQVLLNALRHGYVSMGKDISLIVFDEAHHAVREEPYNQIMREFY</sequence>
<accession>A0A8H7DS49</accession>
<keyword evidence="1" id="KW-0067">ATP-binding</keyword>
<organism evidence="3 4">
    <name type="scientific">Pleurotus ostreatus</name>
    <name type="common">Oyster mushroom</name>
    <name type="synonym">White-rot fungus</name>
    <dbReference type="NCBI Taxonomy" id="5322"/>
    <lineage>
        <taxon>Eukaryota</taxon>
        <taxon>Fungi</taxon>
        <taxon>Dikarya</taxon>
        <taxon>Basidiomycota</taxon>
        <taxon>Agaricomycotina</taxon>
        <taxon>Agaricomycetes</taxon>
        <taxon>Agaricomycetidae</taxon>
        <taxon>Agaricales</taxon>
        <taxon>Pleurotineae</taxon>
        <taxon>Pleurotaceae</taxon>
        <taxon>Pleurotus</taxon>
    </lineage>
</organism>
<keyword evidence="1" id="KW-0547">Nucleotide-binding</keyword>
<dbReference type="Proteomes" id="UP000623687">
    <property type="component" value="Unassembled WGS sequence"/>
</dbReference>
<gene>
    <name evidence="3" type="primary">DCL2_2</name>
    <name evidence="3" type="ORF">PC9H_007933</name>
</gene>
<dbReference type="InterPro" id="IPR014001">
    <property type="entry name" value="Helicase_ATP-bd"/>
</dbReference>
<keyword evidence="1" id="KW-0347">Helicase</keyword>
<evidence type="ECO:0000256" key="1">
    <source>
        <dbReference type="ARBA" id="ARBA00022806"/>
    </source>
</evidence>
<dbReference type="GO" id="GO:0016787">
    <property type="term" value="F:hydrolase activity"/>
    <property type="evidence" value="ECO:0007669"/>
    <property type="project" value="InterPro"/>
</dbReference>